<dbReference type="AlphaFoldDB" id="A0A660S9A3"/>
<proteinExistence type="predicted"/>
<dbReference type="EMBL" id="QNBC01000057">
    <property type="protein sequence ID" value="RKX66069.1"/>
    <property type="molecule type" value="Genomic_DNA"/>
</dbReference>
<dbReference type="Proteomes" id="UP000282321">
    <property type="component" value="Unassembled WGS sequence"/>
</dbReference>
<gene>
    <name evidence="2" type="ORF">DRP44_04895</name>
</gene>
<reference evidence="2 3" key="1">
    <citation type="submission" date="2018-06" db="EMBL/GenBank/DDBJ databases">
        <title>Extensive metabolic versatility and redundancy in microbially diverse, dynamic hydrothermal sediments.</title>
        <authorList>
            <person name="Dombrowski N."/>
            <person name="Teske A."/>
            <person name="Baker B.J."/>
        </authorList>
    </citation>
    <scope>NUCLEOTIDE SEQUENCE [LARGE SCALE GENOMIC DNA]</scope>
    <source>
        <strain evidence="2">B35_G9</strain>
    </source>
</reference>
<dbReference type="Gene3D" id="1.10.285.20">
    <property type="entry name" value="Uncharacterised protein PF01937, DUF89, domain 2"/>
    <property type="match status" value="1"/>
</dbReference>
<feature type="domain" description="Damage-control phosphatase ARMT1-like metal-binding" evidence="1">
    <location>
        <begin position="3"/>
        <end position="199"/>
    </location>
</feature>
<evidence type="ECO:0000313" key="2">
    <source>
        <dbReference type="EMBL" id="RKX66069.1"/>
    </source>
</evidence>
<dbReference type="SUPFAM" id="SSF111321">
    <property type="entry name" value="AF1104-like"/>
    <property type="match status" value="1"/>
</dbReference>
<accession>A0A660S9A3</accession>
<organism evidence="2 3">
    <name type="scientific">candidate division TA06 bacterium</name>
    <dbReference type="NCBI Taxonomy" id="2250710"/>
    <lineage>
        <taxon>Bacteria</taxon>
        <taxon>Bacteria division TA06</taxon>
    </lineage>
</organism>
<evidence type="ECO:0000313" key="3">
    <source>
        <dbReference type="Proteomes" id="UP000282321"/>
    </source>
</evidence>
<dbReference type="InterPro" id="IPR002791">
    <property type="entry name" value="ARMT1-like_metal-bd"/>
</dbReference>
<dbReference type="InterPro" id="IPR036075">
    <property type="entry name" value="ARMT-1-like_metal-bd_sf"/>
</dbReference>
<comment type="caution">
    <text evidence="2">The sequence shown here is derived from an EMBL/GenBank/DDBJ whole genome shotgun (WGS) entry which is preliminary data.</text>
</comment>
<sequence>MKIFPECIPCVLNQGIRTIKKITDNEKRQWELLRCVYDQMGQKWHEGISPIELSLIVNDVVVNHSGVSDPYLKDKDLQNNHALEYYAEIRNNVMNAKNPIKEGIKYAICGNKIDLGIFADIDVKKTIEMCEEIDISDDEISDFKRAICNESKILYLTDNAGEIVFDKILIDLMTDMGKEIYVGVRDFPIINDVTEREAKMLGFERQNIIPIKIGDTETLKQFSLVISKGQANFESYHMMKNIYFLFLIKCQILAKALNRPIYSVFFERYGDEI</sequence>
<feature type="domain" description="Damage-control phosphatase ARMT1-like metal-binding" evidence="1">
    <location>
        <begin position="217"/>
        <end position="258"/>
    </location>
</feature>
<evidence type="ECO:0000259" key="1">
    <source>
        <dbReference type="Pfam" id="PF01937"/>
    </source>
</evidence>
<name>A0A660S9A3_UNCT6</name>
<dbReference type="Pfam" id="PF01937">
    <property type="entry name" value="ARMT1-like_dom"/>
    <property type="match status" value="2"/>
</dbReference>
<dbReference type="PIRSF" id="PIRSF006593">
    <property type="entry name" value="UCP006593"/>
    <property type="match status" value="1"/>
</dbReference>
<dbReference type="InterPro" id="IPR014444">
    <property type="entry name" value="PH1575-like"/>
</dbReference>
<dbReference type="Gene3D" id="3.40.50.10880">
    <property type="entry name" value="Uncharacterised protein PF01937, DUF89, domain 3"/>
    <property type="match status" value="1"/>
</dbReference>
<protein>
    <recommendedName>
        <fullName evidence="1">Damage-control phosphatase ARMT1-like metal-binding domain-containing protein</fullName>
    </recommendedName>
</protein>